<evidence type="ECO:0000313" key="2">
    <source>
        <dbReference type="Proteomes" id="UP000483820"/>
    </source>
</evidence>
<dbReference type="AlphaFoldDB" id="A0A6A5GXB1"/>
<dbReference type="RefSeq" id="XP_053585874.1">
    <property type="nucleotide sequence ID" value="XM_053731102.1"/>
</dbReference>
<dbReference type="KEGG" id="crq:GCK72_015745"/>
<sequence>MELLIGFDGFWRNKVAPSDGTFTARELFSYHETPTAEVYTDKDVVVQCEDPKKVGSHYHCATVEGNCNVAVKVAGVFEFPMKGASFVATTSKMYSIINATGTFLMPSSGQMLVRLPTSTMLDIGGVKT</sequence>
<dbReference type="GeneID" id="78776154"/>
<evidence type="ECO:0000313" key="1">
    <source>
        <dbReference type="EMBL" id="KAF1759281.1"/>
    </source>
</evidence>
<organism evidence="1 2">
    <name type="scientific">Caenorhabditis remanei</name>
    <name type="common">Caenorhabditis vulgaris</name>
    <dbReference type="NCBI Taxonomy" id="31234"/>
    <lineage>
        <taxon>Eukaryota</taxon>
        <taxon>Metazoa</taxon>
        <taxon>Ecdysozoa</taxon>
        <taxon>Nematoda</taxon>
        <taxon>Chromadorea</taxon>
        <taxon>Rhabditida</taxon>
        <taxon>Rhabditina</taxon>
        <taxon>Rhabditomorpha</taxon>
        <taxon>Rhabditoidea</taxon>
        <taxon>Rhabditidae</taxon>
        <taxon>Peloderinae</taxon>
        <taxon>Caenorhabditis</taxon>
    </lineage>
</organism>
<protein>
    <submittedName>
        <fullName evidence="1">Uncharacterized protein</fullName>
    </submittedName>
</protein>
<proteinExistence type="predicted"/>
<comment type="caution">
    <text evidence="1">The sequence shown here is derived from an EMBL/GenBank/DDBJ whole genome shotgun (WGS) entry which is preliminary data.</text>
</comment>
<reference evidence="1 2" key="1">
    <citation type="submission" date="2019-12" db="EMBL/GenBank/DDBJ databases">
        <title>Chromosome-level assembly of the Caenorhabditis remanei genome.</title>
        <authorList>
            <person name="Teterina A.A."/>
            <person name="Willis J.H."/>
            <person name="Phillips P.C."/>
        </authorList>
    </citation>
    <scope>NUCLEOTIDE SEQUENCE [LARGE SCALE GENOMIC DNA]</scope>
    <source>
        <strain evidence="1 2">PX506</strain>
        <tissue evidence="1">Whole organism</tissue>
    </source>
</reference>
<accession>A0A6A5GXB1</accession>
<name>A0A6A5GXB1_CAERE</name>
<dbReference type="EMBL" id="WUAV01000004">
    <property type="protein sequence ID" value="KAF1759281.1"/>
    <property type="molecule type" value="Genomic_DNA"/>
</dbReference>
<dbReference type="CTD" id="78776154"/>
<dbReference type="Proteomes" id="UP000483820">
    <property type="component" value="Chromosome IV"/>
</dbReference>
<gene>
    <name evidence="1" type="ORF">GCK72_015745</name>
</gene>